<evidence type="ECO:0000313" key="1">
    <source>
        <dbReference type="EMBL" id="KAJ6987966.1"/>
    </source>
</evidence>
<sequence>MTGQERRKEMGGLFGFFYHFPWSVWVWCPSGVVGASWHCLVGLATLHALSCPIVGSLLDQSELGPHPSYYINSLPFLHFHFKQTHKLVAQKSFSIQFNQ</sequence>
<evidence type="ECO:0000313" key="2">
    <source>
        <dbReference type="Proteomes" id="UP001164929"/>
    </source>
</evidence>
<protein>
    <submittedName>
        <fullName evidence="1">Uncharacterized protein</fullName>
    </submittedName>
</protein>
<organism evidence="1 2">
    <name type="scientific">Populus alba x Populus x berolinensis</name>
    <dbReference type="NCBI Taxonomy" id="444605"/>
    <lineage>
        <taxon>Eukaryota</taxon>
        <taxon>Viridiplantae</taxon>
        <taxon>Streptophyta</taxon>
        <taxon>Embryophyta</taxon>
        <taxon>Tracheophyta</taxon>
        <taxon>Spermatophyta</taxon>
        <taxon>Magnoliopsida</taxon>
        <taxon>eudicotyledons</taxon>
        <taxon>Gunneridae</taxon>
        <taxon>Pentapetalae</taxon>
        <taxon>rosids</taxon>
        <taxon>fabids</taxon>
        <taxon>Malpighiales</taxon>
        <taxon>Salicaceae</taxon>
        <taxon>Saliceae</taxon>
        <taxon>Populus</taxon>
    </lineage>
</organism>
<keyword evidence="2" id="KW-1185">Reference proteome</keyword>
<name>A0AAD6QD52_9ROSI</name>
<reference evidence="1" key="1">
    <citation type="journal article" date="2023" name="Mol. Ecol. Resour.">
        <title>Chromosome-level genome assembly of a triploid poplar Populus alba 'Berolinensis'.</title>
        <authorList>
            <person name="Chen S."/>
            <person name="Yu Y."/>
            <person name="Wang X."/>
            <person name="Wang S."/>
            <person name="Zhang T."/>
            <person name="Zhou Y."/>
            <person name="He R."/>
            <person name="Meng N."/>
            <person name="Wang Y."/>
            <person name="Liu W."/>
            <person name="Liu Z."/>
            <person name="Liu J."/>
            <person name="Guo Q."/>
            <person name="Huang H."/>
            <person name="Sederoff R.R."/>
            <person name="Wang G."/>
            <person name="Qu G."/>
            <person name="Chen S."/>
        </authorList>
    </citation>
    <scope>NUCLEOTIDE SEQUENCE</scope>
    <source>
        <strain evidence="1">SC-2020</strain>
    </source>
</reference>
<gene>
    <name evidence="1" type="ORF">NC653_021032</name>
</gene>
<dbReference type="EMBL" id="JAQIZT010000008">
    <property type="protein sequence ID" value="KAJ6987966.1"/>
    <property type="molecule type" value="Genomic_DNA"/>
</dbReference>
<accession>A0AAD6QD52</accession>
<proteinExistence type="predicted"/>
<comment type="caution">
    <text evidence="1">The sequence shown here is derived from an EMBL/GenBank/DDBJ whole genome shotgun (WGS) entry which is preliminary data.</text>
</comment>
<dbReference type="AlphaFoldDB" id="A0AAD6QD52"/>
<dbReference type="Proteomes" id="UP001164929">
    <property type="component" value="Chromosome 8"/>
</dbReference>